<dbReference type="AlphaFoldDB" id="A0A1I2J6R1"/>
<dbReference type="Proteomes" id="UP000199323">
    <property type="component" value="Unassembled WGS sequence"/>
</dbReference>
<feature type="compositionally biased region" description="Pro residues" evidence="1">
    <location>
        <begin position="190"/>
        <end position="199"/>
    </location>
</feature>
<dbReference type="EMBL" id="FONG01000016">
    <property type="protein sequence ID" value="SFF50405.1"/>
    <property type="molecule type" value="Genomic_DNA"/>
</dbReference>
<proteinExistence type="predicted"/>
<organism evidence="2 3">
    <name type="scientific">Actinacidiphila alni</name>
    <dbReference type="NCBI Taxonomy" id="380248"/>
    <lineage>
        <taxon>Bacteria</taxon>
        <taxon>Bacillati</taxon>
        <taxon>Actinomycetota</taxon>
        <taxon>Actinomycetes</taxon>
        <taxon>Kitasatosporales</taxon>
        <taxon>Streptomycetaceae</taxon>
        <taxon>Actinacidiphila</taxon>
    </lineage>
</organism>
<gene>
    <name evidence="2" type="ORF">SAMN05216251_116157</name>
</gene>
<evidence type="ECO:0008006" key="4">
    <source>
        <dbReference type="Google" id="ProtNLM"/>
    </source>
</evidence>
<keyword evidence="3" id="KW-1185">Reference proteome</keyword>
<dbReference type="STRING" id="380248.SAMN05216251_116157"/>
<protein>
    <recommendedName>
        <fullName evidence="4">Secreted protein</fullName>
    </recommendedName>
</protein>
<reference evidence="2 3" key="1">
    <citation type="submission" date="2016-10" db="EMBL/GenBank/DDBJ databases">
        <authorList>
            <person name="de Groot N.N."/>
        </authorList>
    </citation>
    <scope>NUCLEOTIDE SEQUENCE [LARGE SCALE GENOMIC DNA]</scope>
    <source>
        <strain evidence="2 3">CGMCC 4.3510</strain>
    </source>
</reference>
<accession>A0A1I2J6R1</accession>
<evidence type="ECO:0000256" key="1">
    <source>
        <dbReference type="SAM" id="MobiDB-lite"/>
    </source>
</evidence>
<evidence type="ECO:0000313" key="2">
    <source>
        <dbReference type="EMBL" id="SFF50405.1"/>
    </source>
</evidence>
<dbReference type="OrthoDB" id="4350636at2"/>
<evidence type="ECO:0000313" key="3">
    <source>
        <dbReference type="Proteomes" id="UP000199323"/>
    </source>
</evidence>
<sequence length="207" mass="22586">MDIVGIVVLVLVLAFVTLGVVATVKTVRTAKRGVARASAQARRAVEDAQLKARRFTTMGPAGEVAQLRIDLRTAIDSTFRVIDRNDPSLSEAAGLLDRLNDHARTLDRELAVLEREPDRARLAALLPDLDTRAHRITQSADSLRWAAQDRAQQFAADDLAVLRQQIDIESAALRHWEPAPRTPPAEAKQAPPPSPPKPKLGPIRPGS</sequence>
<name>A0A1I2J6R1_9ACTN</name>
<dbReference type="RefSeq" id="WP_093715910.1">
    <property type="nucleotide sequence ID" value="NZ_FONG01000016.1"/>
</dbReference>
<feature type="region of interest" description="Disordered" evidence="1">
    <location>
        <begin position="173"/>
        <end position="207"/>
    </location>
</feature>